<comment type="pathway">
    <text evidence="1 8">Metabolic intermediate biosynthesis; chorismate biosynthesis; chorismate from D-erythrose 4-phosphate and phosphoenolpyruvate: step 4/7.</text>
</comment>
<evidence type="ECO:0000256" key="6">
    <source>
        <dbReference type="ARBA" id="ARBA00023141"/>
    </source>
</evidence>
<proteinExistence type="inferred from homology"/>
<sequence>MTLHGTTKVCAVWGWPVKHSASPAMHNAAFQALELDYVYVPFAVAPDDLKAAVAGVRALGLVGVNVTVPHKEKVGEFLDGLTERAARLGAVNTLFWNDGQLWGDSTDGPGFLEALPSSPEPGSEAVVLGAGGSARAVVDALVQSGVRVSIANRTLARAEELAERFGAHAVLPLEETPLRTALKSASLLVNTTSIGMYPNDSDCPPLTDDSFHRGLSVMDLIYNPRQTQLLRRANRWGCDTQNGLEMLVQQGAISFRRWTGYDPPTEIMRKAVQLQYQR</sequence>
<dbReference type="GO" id="GO:0009073">
    <property type="term" value="P:aromatic amino acid family biosynthetic process"/>
    <property type="evidence" value="ECO:0007669"/>
    <property type="project" value="UniProtKB-KW"/>
</dbReference>
<feature type="binding site" evidence="8">
    <location>
        <position position="92"/>
    </location>
    <ligand>
        <name>shikimate</name>
        <dbReference type="ChEBI" id="CHEBI:36208"/>
    </ligand>
</feature>
<comment type="caution">
    <text evidence="12">The sequence shown here is derived from an EMBL/GenBank/DDBJ whole genome shotgun (WGS) entry which is preliminary data.</text>
</comment>
<gene>
    <name evidence="8" type="primary">aroE</name>
    <name evidence="12" type="ORF">HNQ39_004336</name>
</gene>
<dbReference type="UniPathway" id="UPA00053">
    <property type="reaction ID" value="UER00087"/>
</dbReference>
<feature type="binding site" evidence="8">
    <location>
        <begin position="129"/>
        <end position="133"/>
    </location>
    <ligand>
        <name>NADP(+)</name>
        <dbReference type="ChEBI" id="CHEBI:58349"/>
    </ligand>
</feature>
<dbReference type="GO" id="GO:0050661">
    <property type="term" value="F:NADP binding"/>
    <property type="evidence" value="ECO:0007669"/>
    <property type="project" value="InterPro"/>
</dbReference>
<dbReference type="SUPFAM" id="SSF53223">
    <property type="entry name" value="Aminoacid dehydrogenase-like, N-terminal domain"/>
    <property type="match status" value="1"/>
</dbReference>
<dbReference type="RefSeq" id="WP_184201684.1">
    <property type="nucleotide sequence ID" value="NZ_JACHGW010000004.1"/>
</dbReference>
<dbReference type="GO" id="GO:0019632">
    <property type="term" value="P:shikimate metabolic process"/>
    <property type="evidence" value="ECO:0007669"/>
    <property type="project" value="InterPro"/>
</dbReference>
<dbReference type="Pfam" id="PF18317">
    <property type="entry name" value="SDH_C"/>
    <property type="match status" value="1"/>
</dbReference>
<feature type="binding site" evidence="8">
    <location>
        <begin position="20"/>
        <end position="22"/>
    </location>
    <ligand>
        <name>shikimate</name>
        <dbReference type="ChEBI" id="CHEBI:36208"/>
    </ligand>
</feature>
<dbReference type="InterPro" id="IPR036291">
    <property type="entry name" value="NAD(P)-bd_dom_sf"/>
</dbReference>
<feature type="binding site" evidence="8">
    <location>
        <position position="250"/>
    </location>
    <ligand>
        <name>shikimate</name>
        <dbReference type="ChEBI" id="CHEBI:36208"/>
    </ligand>
</feature>
<dbReference type="NCBIfam" id="TIGR00507">
    <property type="entry name" value="aroE"/>
    <property type="match status" value="1"/>
</dbReference>
<evidence type="ECO:0000259" key="10">
    <source>
        <dbReference type="Pfam" id="PF08501"/>
    </source>
</evidence>
<keyword evidence="3 8" id="KW-0028">Amino-acid biosynthesis</keyword>
<evidence type="ECO:0000256" key="4">
    <source>
        <dbReference type="ARBA" id="ARBA00022857"/>
    </source>
</evidence>
<keyword evidence="5 8" id="KW-0560">Oxidoreductase</keyword>
<comment type="similarity">
    <text evidence="8">Belongs to the shikimate dehydrogenase family.</text>
</comment>
<feature type="domain" description="Shikimate dehydrogenase substrate binding N-terminal" evidence="10">
    <location>
        <begin position="12"/>
        <end position="94"/>
    </location>
</feature>
<dbReference type="GO" id="GO:0008652">
    <property type="term" value="P:amino acid biosynthetic process"/>
    <property type="evidence" value="ECO:0007669"/>
    <property type="project" value="UniProtKB-KW"/>
</dbReference>
<feature type="binding site" evidence="8">
    <location>
        <position position="67"/>
    </location>
    <ligand>
        <name>shikimate</name>
        <dbReference type="ChEBI" id="CHEBI:36208"/>
    </ligand>
</feature>
<dbReference type="HAMAP" id="MF_00222">
    <property type="entry name" value="Shikimate_DH_AroE"/>
    <property type="match status" value="1"/>
</dbReference>
<evidence type="ECO:0000256" key="8">
    <source>
        <dbReference type="HAMAP-Rule" id="MF_00222"/>
    </source>
</evidence>
<keyword evidence="4 8" id="KW-0521">NADP</keyword>
<name>A0A7W9W8U8_ARMRO</name>
<dbReference type="Proteomes" id="UP000520814">
    <property type="component" value="Unassembled WGS sequence"/>
</dbReference>
<feature type="domain" description="SDH C-terminal" evidence="11">
    <location>
        <begin position="243"/>
        <end position="273"/>
    </location>
</feature>
<feature type="binding site" evidence="8">
    <location>
        <position position="107"/>
    </location>
    <ligand>
        <name>shikimate</name>
        <dbReference type="ChEBI" id="CHEBI:36208"/>
    </ligand>
</feature>
<evidence type="ECO:0000313" key="12">
    <source>
        <dbReference type="EMBL" id="MBB6052515.1"/>
    </source>
</evidence>
<dbReference type="SUPFAM" id="SSF51735">
    <property type="entry name" value="NAD(P)-binding Rossmann-fold domains"/>
    <property type="match status" value="1"/>
</dbReference>
<dbReference type="Pfam" id="PF08501">
    <property type="entry name" value="Shikimate_dh_N"/>
    <property type="match status" value="1"/>
</dbReference>
<dbReference type="Gene3D" id="3.40.50.10860">
    <property type="entry name" value="Leucine Dehydrogenase, chain A, domain 1"/>
    <property type="match status" value="1"/>
</dbReference>
<dbReference type="EMBL" id="JACHGW010000004">
    <property type="protein sequence ID" value="MBB6052515.1"/>
    <property type="molecule type" value="Genomic_DNA"/>
</dbReference>
<dbReference type="AlphaFoldDB" id="A0A7W9W8U8"/>
<dbReference type="Pfam" id="PF01488">
    <property type="entry name" value="Shikimate_DH"/>
    <property type="match status" value="1"/>
</dbReference>
<evidence type="ECO:0000313" key="13">
    <source>
        <dbReference type="Proteomes" id="UP000520814"/>
    </source>
</evidence>
<evidence type="ECO:0000259" key="9">
    <source>
        <dbReference type="Pfam" id="PF01488"/>
    </source>
</evidence>
<feature type="binding site" evidence="8">
    <location>
        <begin position="152"/>
        <end position="157"/>
    </location>
    <ligand>
        <name>NADP(+)</name>
        <dbReference type="ChEBI" id="CHEBI:58349"/>
    </ligand>
</feature>
<evidence type="ECO:0000259" key="11">
    <source>
        <dbReference type="Pfam" id="PF18317"/>
    </source>
</evidence>
<dbReference type="CDD" id="cd01065">
    <property type="entry name" value="NAD_bind_Shikimate_DH"/>
    <property type="match status" value="1"/>
</dbReference>
<dbReference type="InterPro" id="IPR022893">
    <property type="entry name" value="Shikimate_DH_fam"/>
</dbReference>
<accession>A0A7W9W8U8</accession>
<keyword evidence="13" id="KW-1185">Reference proteome</keyword>
<feature type="active site" description="Proton acceptor" evidence="8">
    <location>
        <position position="71"/>
    </location>
</feature>
<evidence type="ECO:0000256" key="7">
    <source>
        <dbReference type="ARBA" id="ARBA00049442"/>
    </source>
</evidence>
<dbReference type="InterPro" id="IPR013708">
    <property type="entry name" value="Shikimate_DH-bd_N"/>
</dbReference>
<dbReference type="PANTHER" id="PTHR21089:SF1">
    <property type="entry name" value="BIFUNCTIONAL 3-DEHYDROQUINATE DEHYDRATASE_SHIKIMATE DEHYDROGENASE, CHLOROPLASTIC"/>
    <property type="match status" value="1"/>
</dbReference>
<reference evidence="12 13" key="1">
    <citation type="submission" date="2020-08" db="EMBL/GenBank/DDBJ databases">
        <title>Genomic Encyclopedia of Type Strains, Phase IV (KMG-IV): sequencing the most valuable type-strain genomes for metagenomic binning, comparative biology and taxonomic classification.</title>
        <authorList>
            <person name="Goeker M."/>
        </authorList>
    </citation>
    <scope>NUCLEOTIDE SEQUENCE [LARGE SCALE GENOMIC DNA]</scope>
    <source>
        <strain evidence="12 13">DSM 23562</strain>
    </source>
</reference>
<dbReference type="InterPro" id="IPR041121">
    <property type="entry name" value="SDH_C"/>
</dbReference>
<dbReference type="InterPro" id="IPR011342">
    <property type="entry name" value="Shikimate_DH"/>
</dbReference>
<feature type="binding site" evidence="8">
    <location>
        <position position="220"/>
    </location>
    <ligand>
        <name>NADP(+)</name>
        <dbReference type="ChEBI" id="CHEBI:58349"/>
    </ligand>
</feature>
<dbReference type="GO" id="GO:0009423">
    <property type="term" value="P:chorismate biosynthetic process"/>
    <property type="evidence" value="ECO:0007669"/>
    <property type="project" value="UniProtKB-UniRule"/>
</dbReference>
<evidence type="ECO:0000256" key="5">
    <source>
        <dbReference type="ARBA" id="ARBA00023002"/>
    </source>
</evidence>
<evidence type="ECO:0000256" key="3">
    <source>
        <dbReference type="ARBA" id="ARBA00022605"/>
    </source>
</evidence>
<dbReference type="GO" id="GO:0004764">
    <property type="term" value="F:shikimate 3-dehydrogenase (NADP+) activity"/>
    <property type="evidence" value="ECO:0007669"/>
    <property type="project" value="UniProtKB-UniRule"/>
</dbReference>
<feature type="binding site" evidence="8">
    <location>
        <position position="222"/>
    </location>
    <ligand>
        <name>shikimate</name>
        <dbReference type="ChEBI" id="CHEBI:36208"/>
    </ligand>
</feature>
<keyword evidence="6 8" id="KW-0057">Aromatic amino acid biosynthesis</keyword>
<evidence type="ECO:0000256" key="2">
    <source>
        <dbReference type="ARBA" id="ARBA00012962"/>
    </source>
</evidence>
<dbReference type="NCBIfam" id="NF001319">
    <property type="entry name" value="PRK00258.3-3"/>
    <property type="match status" value="1"/>
</dbReference>
<comment type="catalytic activity">
    <reaction evidence="7 8">
        <text>shikimate + NADP(+) = 3-dehydroshikimate + NADPH + H(+)</text>
        <dbReference type="Rhea" id="RHEA:17737"/>
        <dbReference type="ChEBI" id="CHEBI:15378"/>
        <dbReference type="ChEBI" id="CHEBI:16630"/>
        <dbReference type="ChEBI" id="CHEBI:36208"/>
        <dbReference type="ChEBI" id="CHEBI:57783"/>
        <dbReference type="ChEBI" id="CHEBI:58349"/>
        <dbReference type="EC" id="1.1.1.25"/>
    </reaction>
</comment>
<organism evidence="12 13">
    <name type="scientific">Armatimonas rosea</name>
    <dbReference type="NCBI Taxonomy" id="685828"/>
    <lineage>
        <taxon>Bacteria</taxon>
        <taxon>Bacillati</taxon>
        <taxon>Armatimonadota</taxon>
        <taxon>Armatimonadia</taxon>
        <taxon>Armatimonadales</taxon>
        <taxon>Armatimonadaceae</taxon>
        <taxon>Armatimonas</taxon>
    </lineage>
</organism>
<feature type="binding site" evidence="8">
    <location>
        <position position="83"/>
    </location>
    <ligand>
        <name>NADP(+)</name>
        <dbReference type="ChEBI" id="CHEBI:58349"/>
    </ligand>
</feature>
<protein>
    <recommendedName>
        <fullName evidence="2 8">Shikimate dehydrogenase (NADP(+))</fullName>
        <shortName evidence="8">SDH</shortName>
        <ecNumber evidence="2 8">1.1.1.25</ecNumber>
    </recommendedName>
</protein>
<dbReference type="EC" id="1.1.1.25" evidence="2 8"/>
<dbReference type="InterPro" id="IPR046346">
    <property type="entry name" value="Aminoacid_DH-like_N_sf"/>
</dbReference>
<dbReference type="Gene3D" id="3.40.50.720">
    <property type="entry name" value="NAD(P)-binding Rossmann-like Domain"/>
    <property type="match status" value="1"/>
</dbReference>
<comment type="function">
    <text evidence="8">Involved in the biosynthesis of the chorismate, which leads to the biosynthesis of aromatic amino acids. Catalyzes the reversible NADPH linked reduction of 3-dehydroshikimate (DHSA) to yield shikimate (SA).</text>
</comment>
<dbReference type="PANTHER" id="PTHR21089">
    <property type="entry name" value="SHIKIMATE DEHYDROGENASE"/>
    <property type="match status" value="1"/>
</dbReference>
<feature type="domain" description="Quinate/shikimate 5-dehydrogenase/glutamyl-tRNA reductase" evidence="9">
    <location>
        <begin position="123"/>
        <end position="193"/>
    </location>
</feature>
<feature type="binding site" evidence="8">
    <location>
        <position position="243"/>
    </location>
    <ligand>
        <name>NADP(+)</name>
        <dbReference type="ChEBI" id="CHEBI:58349"/>
    </ligand>
</feature>
<dbReference type="NCBIfam" id="NF001314">
    <property type="entry name" value="PRK00258.2-2"/>
    <property type="match status" value="1"/>
</dbReference>
<comment type="subunit">
    <text evidence="8">Homodimer.</text>
</comment>
<evidence type="ECO:0000256" key="1">
    <source>
        <dbReference type="ARBA" id="ARBA00004871"/>
    </source>
</evidence>
<dbReference type="InterPro" id="IPR006151">
    <property type="entry name" value="Shikm_DH/Glu-tRNA_Rdtase"/>
</dbReference>